<dbReference type="EMBL" id="JACAZH010000001">
    <property type="protein sequence ID" value="KAF7378227.1"/>
    <property type="molecule type" value="Genomic_DNA"/>
</dbReference>
<dbReference type="OrthoDB" id="2527908at2759"/>
<name>A0A8H6ZI52_9AGAR</name>
<sequence length="358" mass="37186">MVRRRMLIFSAVLLYGVVGAHAQTDKQIFEWGLSGPQSVSTSLPSCQTFPISVKSLTGHGVPPFYMMAFAVGGTPITTLIGTNASDLAWTVQHPIGTQLLLAVVDSLGNSGGVDTPLYTVIEGATECLPPAIARPPFTITSNVTDTLTTCQPWGLTIHGGTPPYNVTLAALNASDVTNATLGPHDITLTYINRAEPNTQMIASVSDMTGRWATGSPLVRTEGSTNVDCPGLVTSSSSEPITQPGNETHAGISRTKKIGVIVGATAGGLLLICGLGTWAIGRLRRPSDKGLTPSSASIVSPFQTWPSGTVILVPPSSTLLAGKHSRDTMSIPLSSVASSSPVAPPCCGARELPPPYVHP</sequence>
<keyword evidence="2" id="KW-0732">Signal</keyword>
<evidence type="ECO:0000313" key="4">
    <source>
        <dbReference type="Proteomes" id="UP000623467"/>
    </source>
</evidence>
<reference evidence="3" key="1">
    <citation type="submission" date="2020-05" db="EMBL/GenBank/DDBJ databases">
        <title>Mycena genomes resolve the evolution of fungal bioluminescence.</title>
        <authorList>
            <person name="Tsai I.J."/>
        </authorList>
    </citation>
    <scope>NUCLEOTIDE SEQUENCE</scope>
    <source>
        <strain evidence="3">160909Yilan</strain>
    </source>
</reference>
<evidence type="ECO:0000313" key="3">
    <source>
        <dbReference type="EMBL" id="KAF7378227.1"/>
    </source>
</evidence>
<dbReference type="Proteomes" id="UP000623467">
    <property type="component" value="Unassembled WGS sequence"/>
</dbReference>
<dbReference type="AlphaFoldDB" id="A0A8H6ZI52"/>
<comment type="caution">
    <text evidence="3">The sequence shown here is derived from an EMBL/GenBank/DDBJ whole genome shotgun (WGS) entry which is preliminary data.</text>
</comment>
<keyword evidence="1" id="KW-0472">Membrane</keyword>
<accession>A0A8H6ZI52</accession>
<feature type="transmembrane region" description="Helical" evidence="1">
    <location>
        <begin position="257"/>
        <end position="279"/>
    </location>
</feature>
<keyword evidence="1" id="KW-0812">Transmembrane</keyword>
<proteinExistence type="predicted"/>
<keyword evidence="4" id="KW-1185">Reference proteome</keyword>
<evidence type="ECO:0000256" key="2">
    <source>
        <dbReference type="SAM" id="SignalP"/>
    </source>
</evidence>
<feature type="chain" id="PRO_5034152311" evidence="2">
    <location>
        <begin position="23"/>
        <end position="358"/>
    </location>
</feature>
<organism evidence="3 4">
    <name type="scientific">Mycena sanguinolenta</name>
    <dbReference type="NCBI Taxonomy" id="230812"/>
    <lineage>
        <taxon>Eukaryota</taxon>
        <taxon>Fungi</taxon>
        <taxon>Dikarya</taxon>
        <taxon>Basidiomycota</taxon>
        <taxon>Agaricomycotina</taxon>
        <taxon>Agaricomycetes</taxon>
        <taxon>Agaricomycetidae</taxon>
        <taxon>Agaricales</taxon>
        <taxon>Marasmiineae</taxon>
        <taxon>Mycenaceae</taxon>
        <taxon>Mycena</taxon>
    </lineage>
</organism>
<keyword evidence="1" id="KW-1133">Transmembrane helix</keyword>
<protein>
    <submittedName>
        <fullName evidence="3">Uncharacterized protein</fullName>
    </submittedName>
</protein>
<feature type="signal peptide" evidence="2">
    <location>
        <begin position="1"/>
        <end position="22"/>
    </location>
</feature>
<gene>
    <name evidence="3" type="ORF">MSAN_00247500</name>
</gene>
<evidence type="ECO:0000256" key="1">
    <source>
        <dbReference type="SAM" id="Phobius"/>
    </source>
</evidence>